<evidence type="ECO:0000256" key="7">
    <source>
        <dbReference type="ARBA" id="ARBA00023170"/>
    </source>
</evidence>
<dbReference type="Proteomes" id="UP001429100">
    <property type="component" value="Unassembled WGS sequence"/>
</dbReference>
<reference evidence="11 12" key="1">
    <citation type="submission" date="2014-11" db="EMBL/GenBank/DDBJ databases">
        <title>Comparative genomic analysis of Cryptosporidium hominis reveals occurrence of genetic recombination in virulent subtypes.</title>
        <authorList>
            <person name="Guo Y."/>
            <person name="Tang K."/>
            <person name="Frace M."/>
            <person name="Li N."/>
            <person name="Roellig D.M."/>
            <person name="Sammons S."/>
            <person name="Knipe K."/>
            <person name="Rowe L."/>
            <person name="Feng Y."/>
            <person name="Xiao L."/>
        </authorList>
    </citation>
    <scope>NUCLEOTIDE SEQUENCE [LARGE SCALE GENOMIC DNA]</scope>
    <source>
        <strain evidence="11">30976</strain>
    </source>
</reference>
<dbReference type="EMBL" id="JTAI01000002">
    <property type="protein sequence ID" value="PPS98221.1"/>
    <property type="molecule type" value="Genomic_DNA"/>
</dbReference>
<dbReference type="InterPro" id="IPR000897">
    <property type="entry name" value="SRP54_GTPase_dom"/>
</dbReference>
<evidence type="ECO:0000313" key="11">
    <source>
        <dbReference type="EMBL" id="PPS98221.1"/>
    </source>
</evidence>
<dbReference type="GO" id="GO:0003924">
    <property type="term" value="F:GTPase activity"/>
    <property type="evidence" value="ECO:0007669"/>
    <property type="project" value="TreeGrafter"/>
</dbReference>
<dbReference type="PANTHER" id="PTHR43134:SF1">
    <property type="entry name" value="SIGNAL RECOGNITION PARTICLE RECEPTOR SUBUNIT ALPHA"/>
    <property type="match status" value="1"/>
</dbReference>
<dbReference type="InterPro" id="IPR027417">
    <property type="entry name" value="P-loop_NTPase"/>
</dbReference>
<dbReference type="VEuPathDB" id="CryptoDB:Chro.80600"/>
<proteinExistence type="inferred from homology"/>
<dbReference type="GO" id="GO:0006614">
    <property type="term" value="P:SRP-dependent cotranslational protein targeting to membrane"/>
    <property type="evidence" value="ECO:0007669"/>
    <property type="project" value="InterPro"/>
</dbReference>
<evidence type="ECO:0000256" key="4">
    <source>
        <dbReference type="ARBA" id="ARBA00022824"/>
    </source>
</evidence>
<comment type="subcellular location">
    <subcellularLocation>
        <location evidence="1">Endoplasmic reticulum membrane</location>
        <topology evidence="1">Peripheral membrane protein</topology>
        <orientation evidence="1">Cytoplasmic side</orientation>
    </subcellularLocation>
</comment>
<dbReference type="Gene3D" id="3.30.450.60">
    <property type="match status" value="1"/>
</dbReference>
<keyword evidence="5" id="KW-0342">GTP-binding</keyword>
<dbReference type="VEuPathDB" id="CryptoDB:ChTU502y2012_400fg0080"/>
<keyword evidence="3" id="KW-0547">Nucleotide-binding</keyword>
<keyword evidence="6" id="KW-0472">Membrane</keyword>
<feature type="compositionally biased region" description="Basic and acidic residues" evidence="8">
    <location>
        <begin position="193"/>
        <end position="206"/>
    </location>
</feature>
<accession>A0A0S4TL31</accession>
<feature type="compositionally biased region" description="Basic and acidic residues" evidence="8">
    <location>
        <begin position="149"/>
        <end position="169"/>
    </location>
</feature>
<name>A0A0S4TL31_CRYHO</name>
<dbReference type="GO" id="GO:0005047">
    <property type="term" value="F:signal recognition particle binding"/>
    <property type="evidence" value="ECO:0007669"/>
    <property type="project" value="TreeGrafter"/>
</dbReference>
<dbReference type="InterPro" id="IPR003593">
    <property type="entry name" value="AAA+_ATPase"/>
</dbReference>
<dbReference type="Gene3D" id="1.20.120.140">
    <property type="entry name" value="Signal recognition particle SRP54, nucleotide-binding domain"/>
    <property type="match status" value="1"/>
</dbReference>
<dbReference type="SMART" id="SM00962">
    <property type="entry name" value="SRP54"/>
    <property type="match status" value="1"/>
</dbReference>
<evidence type="ECO:0000313" key="12">
    <source>
        <dbReference type="Proteomes" id="UP001429100"/>
    </source>
</evidence>
<dbReference type="GO" id="GO:0005789">
    <property type="term" value="C:endoplasmic reticulum membrane"/>
    <property type="evidence" value="ECO:0007669"/>
    <property type="project" value="UniProtKB-SubCell"/>
</dbReference>
<dbReference type="VEuPathDB" id="CryptoDB:CHUDEA8_5260"/>
<feature type="domain" description="SRP54-type proteins GTP-binding" evidence="9">
    <location>
        <begin position="521"/>
        <end position="534"/>
    </location>
</feature>
<dbReference type="PROSITE" id="PS00300">
    <property type="entry name" value="SRP54"/>
    <property type="match status" value="1"/>
</dbReference>
<dbReference type="AlphaFoldDB" id="A0A0S4TL31"/>
<dbReference type="InterPro" id="IPR011012">
    <property type="entry name" value="Longin-like_dom_sf"/>
</dbReference>
<keyword evidence="7" id="KW-0675">Receptor</keyword>
<dbReference type="CDD" id="cd14826">
    <property type="entry name" value="SR_alpha_SRX"/>
    <property type="match status" value="1"/>
</dbReference>
<evidence type="ECO:0000256" key="2">
    <source>
        <dbReference type="ARBA" id="ARBA00008531"/>
    </source>
</evidence>
<organism evidence="10">
    <name type="scientific">Cryptosporidium hominis</name>
    <dbReference type="NCBI Taxonomy" id="237895"/>
    <lineage>
        <taxon>Eukaryota</taxon>
        <taxon>Sar</taxon>
        <taxon>Alveolata</taxon>
        <taxon>Apicomplexa</taxon>
        <taxon>Conoidasida</taxon>
        <taxon>Coccidia</taxon>
        <taxon>Eucoccidiorida</taxon>
        <taxon>Eimeriorina</taxon>
        <taxon>Cryptosporidiidae</taxon>
        <taxon>Cryptosporidium</taxon>
    </lineage>
</organism>
<protein>
    <submittedName>
        <fullName evidence="11">SRP54-type protein</fullName>
    </submittedName>
</protein>
<feature type="region of interest" description="Disordered" evidence="8">
    <location>
        <begin position="149"/>
        <end position="226"/>
    </location>
</feature>
<evidence type="ECO:0000256" key="6">
    <source>
        <dbReference type="ARBA" id="ARBA00023136"/>
    </source>
</evidence>
<sequence>MIDAFFVFNKTGLVLWSYRSEDAGPEEILEQVLQGLVEHIFLEERLTQKYYDQGPYRVNWSTINEHQIILAIVYQNAYSAVSSSTYFETLLTMARKKIIKIITENLNSVEDDTYFEGFRDQFVEMIDFCDTNLMKKGGSKADLSSFDSLDEKNSYSKSKSYDDKTKDSEDTNSQTSKFKKVSRQWGNQKVTKKNMEMLDYSKRSGNSEESQSKLSFYERNEDEVSDDEMEEINQEKKAVSYWSNFLSTQFGILNNNTTLTAEMVEKPLQKLKSQLVEKNVASEIAQDIIDSVSNALVGVKTQGGFSKLDTILLNSLRDAITKILSPKKPTDVLSDALKAKQHSQVYSIVFLGVNGVGKSTNLAKVCYLLKNKGNLNVLIVACDTFRAGAIEQLKTHANCLGVQLYEKGYGKDAAMVAKDAISYAKDKGFDVVLIDTAGRMQDNVPLMKSLAKLVQVNNPNLVLFVGEALVGNDAVHQLQVFNKYLVEFGDRPIDGIILTKFDTVDDKVGAALSMVYTTGQPVVFVGTGQKYFNLKTLSVPSVVNALLK</sequence>
<dbReference type="CDD" id="cd17876">
    <property type="entry name" value="SRalpha_C"/>
    <property type="match status" value="1"/>
</dbReference>
<gene>
    <name evidence="10" type="ORF">CHUDEA8_5260</name>
    <name evidence="11" type="ORF">GY17_00000980</name>
</gene>
<dbReference type="OrthoDB" id="1727884at2759"/>
<dbReference type="Proteomes" id="UP000199752">
    <property type="component" value="Chromosome 8"/>
</dbReference>
<dbReference type="SUPFAM" id="SSF64356">
    <property type="entry name" value="SNARE-like"/>
    <property type="match status" value="1"/>
</dbReference>
<dbReference type="Gene3D" id="3.40.50.300">
    <property type="entry name" value="P-loop containing nucleotide triphosphate hydrolases"/>
    <property type="match status" value="1"/>
</dbReference>
<dbReference type="EMBL" id="LN877954">
    <property type="protein sequence ID" value="CUV08079.1"/>
    <property type="molecule type" value="Genomic_DNA"/>
</dbReference>
<dbReference type="SMART" id="SM00382">
    <property type="entry name" value="AAA"/>
    <property type="match status" value="1"/>
</dbReference>
<dbReference type="InterPro" id="IPR036225">
    <property type="entry name" value="SRP/SRP_N"/>
</dbReference>
<evidence type="ECO:0000256" key="1">
    <source>
        <dbReference type="ARBA" id="ARBA00004397"/>
    </source>
</evidence>
<dbReference type="SMART" id="SM00963">
    <property type="entry name" value="SRP54_N"/>
    <property type="match status" value="1"/>
</dbReference>
<keyword evidence="4" id="KW-0256">Endoplasmic reticulum</keyword>
<keyword evidence="12" id="KW-1185">Reference proteome</keyword>
<reference evidence="11 12" key="3">
    <citation type="submission" date="2017-10" db="EMBL/GenBank/DDBJ databases">
        <title>Consistent, comparative and evidence-based genome annotation and re-annotation for the closely-related species, Cryptosporidium parvum, C. hominis and C. tyzzeri.</title>
        <authorList>
            <person name="Baptista R.P."/>
            <person name="Li Y."/>
            <person name="Sateriale A."/>
            <person name="Striepen B."/>
            <person name="Kissinger J.C."/>
        </authorList>
    </citation>
    <scope>NUCLEOTIDE SEQUENCE [LARGE SCALE GENOMIC DNA]</scope>
    <source>
        <strain evidence="11">30976</strain>
    </source>
</reference>
<evidence type="ECO:0000259" key="9">
    <source>
        <dbReference type="PROSITE" id="PS00300"/>
    </source>
</evidence>
<dbReference type="SUPFAM" id="SSF52540">
    <property type="entry name" value="P-loop containing nucleoside triphosphate hydrolases"/>
    <property type="match status" value="1"/>
</dbReference>
<dbReference type="FunFam" id="3.40.50.300:FF:000188">
    <property type="entry name" value="signal recognition particle receptor subunit alpha"/>
    <property type="match status" value="1"/>
</dbReference>
<comment type="similarity">
    <text evidence="2">Belongs to the GTP-binding SRP family.</text>
</comment>
<dbReference type="SUPFAM" id="SSF47364">
    <property type="entry name" value="Domain of the SRP/SRP receptor G-proteins"/>
    <property type="match status" value="1"/>
</dbReference>
<dbReference type="Pfam" id="PF02881">
    <property type="entry name" value="SRP54_N"/>
    <property type="match status" value="1"/>
</dbReference>
<dbReference type="Pfam" id="PF00448">
    <property type="entry name" value="SRP54"/>
    <property type="match status" value="1"/>
</dbReference>
<evidence type="ECO:0000256" key="8">
    <source>
        <dbReference type="SAM" id="MobiDB-lite"/>
    </source>
</evidence>
<dbReference type="GO" id="GO:0005525">
    <property type="term" value="F:GTP binding"/>
    <property type="evidence" value="ECO:0007669"/>
    <property type="project" value="UniProtKB-KW"/>
</dbReference>
<dbReference type="PANTHER" id="PTHR43134">
    <property type="entry name" value="SIGNAL RECOGNITION PARTICLE RECEPTOR SUBUNIT ALPHA"/>
    <property type="match status" value="1"/>
</dbReference>
<dbReference type="InterPro" id="IPR013822">
    <property type="entry name" value="Signal_recog_particl_SRP54_hlx"/>
</dbReference>
<dbReference type="VEuPathDB" id="CryptoDB:GY17_00000980"/>
<evidence type="ECO:0000313" key="10">
    <source>
        <dbReference type="EMBL" id="CUV08079.1"/>
    </source>
</evidence>
<reference evidence="10" key="2">
    <citation type="submission" date="2015-08" db="EMBL/GenBank/DDBJ databases">
        <authorList>
            <person name="Babu N.S."/>
            <person name="Beckwith C.J."/>
            <person name="Beseler K.G."/>
            <person name="Brison A."/>
            <person name="Carone J.V."/>
            <person name="Caskin T.P."/>
            <person name="Diamond M."/>
            <person name="Durham M.E."/>
            <person name="Foxe J.M."/>
            <person name="Go M."/>
            <person name="Henderson B.A."/>
            <person name="Jones I.B."/>
            <person name="McGettigan J.A."/>
            <person name="Micheletti S.J."/>
            <person name="Nasrallah M.E."/>
            <person name="Ortiz D."/>
            <person name="Piller C.R."/>
            <person name="Privatt S.R."/>
            <person name="Schneider S.L."/>
            <person name="Sharp S."/>
            <person name="Smith T.C."/>
            <person name="Stanton J.D."/>
            <person name="Ullery H.E."/>
            <person name="Wilson R.J."/>
            <person name="Serrano M.G."/>
            <person name="Buck G."/>
            <person name="Lee V."/>
            <person name="Wang Y."/>
            <person name="Carvalho R."/>
            <person name="Voegtly L."/>
            <person name="Shi R."/>
            <person name="Duckworth R."/>
            <person name="Johnson A."/>
            <person name="Loviza R."/>
            <person name="Walstead R."/>
            <person name="Shah Z."/>
            <person name="Kiflezghi M."/>
            <person name="Wade K."/>
            <person name="Ball S.L."/>
            <person name="Bradley K.W."/>
            <person name="Asai D.J."/>
            <person name="Bowman C.A."/>
            <person name="Russell D.A."/>
            <person name="Pope W.H."/>
            <person name="Jacobs-Sera D."/>
            <person name="Hendrix R.W."/>
            <person name="Hatfull G.F."/>
        </authorList>
    </citation>
    <scope>NUCLEOTIDE SEQUENCE [LARGE SCALE GENOMIC DNA]</scope>
</reference>
<evidence type="ECO:0000256" key="5">
    <source>
        <dbReference type="ARBA" id="ARBA00023134"/>
    </source>
</evidence>
<dbReference type="InterPro" id="IPR042101">
    <property type="entry name" value="SRP54_N_sf"/>
</dbReference>
<evidence type="ECO:0000256" key="3">
    <source>
        <dbReference type="ARBA" id="ARBA00022741"/>
    </source>
</evidence>